<dbReference type="EMBL" id="FOCP01000021">
    <property type="protein sequence ID" value="SEN50924.1"/>
    <property type="molecule type" value="Genomic_DNA"/>
</dbReference>
<accession>A0A1H8H4M8</accession>
<dbReference type="Pfam" id="PF08668">
    <property type="entry name" value="HDOD"/>
    <property type="match status" value="1"/>
</dbReference>
<dbReference type="InterPro" id="IPR052340">
    <property type="entry name" value="RNase_Y/CdgJ"/>
</dbReference>
<organism evidence="2 3">
    <name type="scientific">Nitrosomonas marina</name>
    <dbReference type="NCBI Taxonomy" id="917"/>
    <lineage>
        <taxon>Bacteria</taxon>
        <taxon>Pseudomonadati</taxon>
        <taxon>Pseudomonadota</taxon>
        <taxon>Betaproteobacteria</taxon>
        <taxon>Nitrosomonadales</taxon>
        <taxon>Nitrosomonadaceae</taxon>
        <taxon>Nitrosomonas</taxon>
    </lineage>
</organism>
<feature type="domain" description="HDOD" evidence="1">
    <location>
        <begin position="26"/>
        <end position="220"/>
    </location>
</feature>
<evidence type="ECO:0000259" key="1">
    <source>
        <dbReference type="PROSITE" id="PS51833"/>
    </source>
</evidence>
<sequence length="520" mass="58215">MNTSNGNEVIKIKDKLVDLIKNDPDLPTLGTSISKVVQLTSSEGQSLEQLSNFILSDPSLTLKILRLSNSITYRSTSTAVTSITTAIQLLGLNTIKTCALAMIMVDHMPRRHARAVRKELKLALSASLIGRNLAKRSAYPNADEVAIAALFKNIGRLIVAAYDDRLYDETMSLAREKGYSESQASLQKLGCTFHWLTEFALREWHIPDSIIQAMKLLPGKVLQKPKNRKEWMQQVTEFSDYAAQMAGSDNEPNMIPSTEDLLNRFGKALQLDASRLRVLVDESAEQIQDICSQISSTLADNPETQTCCHEERTESDDEVTGCHFFEAGTDSRQQQQSDDCHRSGKPLNSEDRLLSGVLEVAEILASSRFNIDSLMMLVLEKYYHSLGFKFVTICLKDCNTNSYRARYSLGFNHENIRDNFMFPDSKGGDLFSMALKRNVDLSITDATEPKIRSALPDWHTKFLPDTRSFILLPLVVQQDKPAGLIYGDRSVIAHEGITTNEMRLIKSLKAQVLVGLNDQQ</sequence>
<gene>
    <name evidence="2" type="ORF">SAMN05216325_12146</name>
</gene>
<dbReference type="PANTHER" id="PTHR33525">
    <property type="match status" value="1"/>
</dbReference>
<dbReference type="Gene3D" id="3.30.450.40">
    <property type="match status" value="1"/>
</dbReference>
<proteinExistence type="predicted"/>
<evidence type="ECO:0000313" key="3">
    <source>
        <dbReference type="Proteomes" id="UP000199459"/>
    </source>
</evidence>
<dbReference type="STRING" id="917.SAMN05216326_101106"/>
<evidence type="ECO:0000313" key="2">
    <source>
        <dbReference type="EMBL" id="SEN50924.1"/>
    </source>
</evidence>
<dbReference type="Proteomes" id="UP000199459">
    <property type="component" value="Unassembled WGS sequence"/>
</dbReference>
<dbReference type="AlphaFoldDB" id="A0A1H8H4M8"/>
<dbReference type="PANTHER" id="PTHR33525:SF4">
    <property type="entry name" value="CYCLIC DI-GMP PHOSPHODIESTERASE CDGJ"/>
    <property type="match status" value="1"/>
</dbReference>
<dbReference type="SUPFAM" id="SSF109604">
    <property type="entry name" value="HD-domain/PDEase-like"/>
    <property type="match status" value="1"/>
</dbReference>
<protein>
    <submittedName>
        <fullName evidence="2">HDOD domain-containing protein</fullName>
    </submittedName>
</protein>
<dbReference type="SUPFAM" id="SSF55781">
    <property type="entry name" value="GAF domain-like"/>
    <property type="match status" value="1"/>
</dbReference>
<dbReference type="Gene3D" id="1.10.3210.10">
    <property type="entry name" value="Hypothetical protein af1432"/>
    <property type="match status" value="1"/>
</dbReference>
<reference evidence="2 3" key="1">
    <citation type="submission" date="2016-10" db="EMBL/GenBank/DDBJ databases">
        <authorList>
            <person name="de Groot N.N."/>
        </authorList>
    </citation>
    <scope>NUCLEOTIDE SEQUENCE [LARGE SCALE GENOMIC DNA]</scope>
    <source>
        <strain evidence="2 3">Nm22</strain>
    </source>
</reference>
<dbReference type="PROSITE" id="PS51833">
    <property type="entry name" value="HDOD"/>
    <property type="match status" value="1"/>
</dbReference>
<dbReference type="InterPro" id="IPR029016">
    <property type="entry name" value="GAF-like_dom_sf"/>
</dbReference>
<dbReference type="InterPro" id="IPR013976">
    <property type="entry name" value="HDOD"/>
</dbReference>
<name>A0A1H8H4M8_9PROT</name>